<dbReference type="Pfam" id="PF13847">
    <property type="entry name" value="Methyltransf_31"/>
    <property type="match status" value="1"/>
</dbReference>
<dbReference type="SUPFAM" id="SSF53335">
    <property type="entry name" value="S-adenosyl-L-methionine-dependent methyltransferases"/>
    <property type="match status" value="1"/>
</dbReference>
<keyword evidence="1" id="KW-0812">Transmembrane</keyword>
<sequence>MNKFTGWVKHWYRYKTDEPYIISAAIVGSLAMFGSILMDRKKHLYIYAIILVLIALWALFRSVTFKKNFVRDFIKQSHFNPNQVGLDIGTGTGYALIKLARDTDLEKVYGVEDKYQYTVRRLEKNAVLENVKNKIEITTADINKIPFEDRSVDVVTAISANGNQFSTPKKAIIQSISYEMKRVLKPSGVMFMVNTPSMIKKYASAFEKSGFEVTYMHRRFERFFFLRSIIVKYK</sequence>
<dbReference type="RefSeq" id="WP_353317557.1">
    <property type="nucleotide sequence ID" value="NZ_BAABVV010000028.1"/>
</dbReference>
<accession>A0ABP9ZH97</accession>
<feature type="transmembrane region" description="Helical" evidence="1">
    <location>
        <begin position="20"/>
        <end position="37"/>
    </location>
</feature>
<dbReference type="PANTHER" id="PTHR44068">
    <property type="entry name" value="ZGC:194242"/>
    <property type="match status" value="1"/>
</dbReference>
<dbReference type="CDD" id="cd02440">
    <property type="entry name" value="AdoMet_MTases"/>
    <property type="match status" value="1"/>
</dbReference>
<dbReference type="InterPro" id="IPR025714">
    <property type="entry name" value="Methyltranfer_dom"/>
</dbReference>
<evidence type="ECO:0000256" key="1">
    <source>
        <dbReference type="SAM" id="Phobius"/>
    </source>
</evidence>
<evidence type="ECO:0000313" key="4">
    <source>
        <dbReference type="Proteomes" id="UP001438112"/>
    </source>
</evidence>
<dbReference type="Proteomes" id="UP001438112">
    <property type="component" value="Unassembled WGS sequence"/>
</dbReference>
<comment type="caution">
    <text evidence="3">The sequence shown here is derived from an EMBL/GenBank/DDBJ whole genome shotgun (WGS) entry which is preliminary data.</text>
</comment>
<keyword evidence="1" id="KW-0472">Membrane</keyword>
<keyword evidence="1" id="KW-1133">Transmembrane helix</keyword>
<dbReference type="InterPro" id="IPR029063">
    <property type="entry name" value="SAM-dependent_MTases_sf"/>
</dbReference>
<evidence type="ECO:0000259" key="2">
    <source>
        <dbReference type="Pfam" id="PF13847"/>
    </source>
</evidence>
<dbReference type="Gene3D" id="3.40.50.150">
    <property type="entry name" value="Vaccinia Virus protein VP39"/>
    <property type="match status" value="1"/>
</dbReference>
<reference evidence="3 4" key="1">
    <citation type="submission" date="2024-03" db="EMBL/GenBank/DDBJ databases">
        <title>Inconsistent identification of Apilactobacillus kunkeei-related strains obtained by well-developed overall genome related indices.</title>
        <authorList>
            <person name="Maeno S."/>
            <person name="Endo A."/>
        </authorList>
    </citation>
    <scope>NUCLEOTIDE SEQUENCE [LARGE SCALE GENOMIC DNA]</scope>
    <source>
        <strain evidence="3 4">20H-10</strain>
    </source>
</reference>
<organism evidence="3 4">
    <name type="scientific">Apilactobacillus apinorum</name>
    <dbReference type="NCBI Taxonomy" id="1218495"/>
    <lineage>
        <taxon>Bacteria</taxon>
        <taxon>Bacillati</taxon>
        <taxon>Bacillota</taxon>
        <taxon>Bacilli</taxon>
        <taxon>Lactobacillales</taxon>
        <taxon>Lactobacillaceae</taxon>
        <taxon>Apilactobacillus</taxon>
    </lineage>
</organism>
<protein>
    <recommendedName>
        <fullName evidence="2">Methyltransferase domain-containing protein</fullName>
    </recommendedName>
</protein>
<gene>
    <name evidence="3" type="ORF">AP20H10_05340</name>
</gene>
<evidence type="ECO:0000313" key="3">
    <source>
        <dbReference type="EMBL" id="GAA6114171.1"/>
    </source>
</evidence>
<keyword evidence="4" id="KW-1185">Reference proteome</keyword>
<dbReference type="PANTHER" id="PTHR44068:SF11">
    <property type="entry name" value="GERANYL DIPHOSPHATE 2-C-METHYLTRANSFERASE"/>
    <property type="match status" value="1"/>
</dbReference>
<feature type="transmembrane region" description="Helical" evidence="1">
    <location>
        <begin position="44"/>
        <end position="60"/>
    </location>
</feature>
<dbReference type="InterPro" id="IPR050447">
    <property type="entry name" value="Erg6_SMT_methyltransf"/>
</dbReference>
<name>A0ABP9ZH97_9LACO</name>
<feature type="domain" description="Methyltransferase" evidence="2">
    <location>
        <begin position="82"/>
        <end position="197"/>
    </location>
</feature>
<dbReference type="EMBL" id="BAABVV010000028">
    <property type="protein sequence ID" value="GAA6114171.1"/>
    <property type="molecule type" value="Genomic_DNA"/>
</dbReference>
<proteinExistence type="predicted"/>